<proteinExistence type="inferred from homology"/>
<keyword evidence="5" id="KW-1185">Reference proteome</keyword>
<reference evidence="4 5" key="1">
    <citation type="submission" date="2024-09" db="EMBL/GenBank/DDBJ databases">
        <authorList>
            <person name="Sun Q."/>
            <person name="Mori K."/>
        </authorList>
    </citation>
    <scope>NUCLEOTIDE SEQUENCE [LARGE SCALE GENOMIC DNA]</scope>
    <source>
        <strain evidence="4 5">CCM 7759</strain>
    </source>
</reference>
<keyword evidence="2" id="KW-0378">Hydrolase</keyword>
<accession>A0ABV6DHC6</accession>
<evidence type="ECO:0000259" key="3">
    <source>
        <dbReference type="SMART" id="SM00824"/>
    </source>
</evidence>
<dbReference type="InterPro" id="IPR001031">
    <property type="entry name" value="Thioesterase"/>
</dbReference>
<dbReference type="EMBL" id="JBHLWN010000025">
    <property type="protein sequence ID" value="MFC0212043.1"/>
    <property type="molecule type" value="Genomic_DNA"/>
</dbReference>
<dbReference type="Proteomes" id="UP001589776">
    <property type="component" value="Unassembled WGS sequence"/>
</dbReference>
<organism evidence="4 5">
    <name type="scientific">Paenibacillus chartarius</name>
    <dbReference type="NCBI Taxonomy" id="747481"/>
    <lineage>
        <taxon>Bacteria</taxon>
        <taxon>Bacillati</taxon>
        <taxon>Bacillota</taxon>
        <taxon>Bacilli</taxon>
        <taxon>Bacillales</taxon>
        <taxon>Paenibacillaceae</taxon>
        <taxon>Paenibacillus</taxon>
    </lineage>
</organism>
<dbReference type="RefSeq" id="WP_377469107.1">
    <property type="nucleotide sequence ID" value="NZ_JBHLWN010000025.1"/>
</dbReference>
<comment type="caution">
    <text evidence="4">The sequence shown here is derived from an EMBL/GenBank/DDBJ whole genome shotgun (WGS) entry which is preliminary data.</text>
</comment>
<dbReference type="PANTHER" id="PTHR11487:SF0">
    <property type="entry name" value="S-ACYL FATTY ACID SYNTHASE THIOESTERASE, MEDIUM CHAIN"/>
    <property type="match status" value="1"/>
</dbReference>
<dbReference type="PANTHER" id="PTHR11487">
    <property type="entry name" value="THIOESTERASE"/>
    <property type="match status" value="1"/>
</dbReference>
<gene>
    <name evidence="4" type="ORF">ACFFK0_06180</name>
</gene>
<name>A0ABV6DHC6_9BACL</name>
<protein>
    <submittedName>
        <fullName evidence="4">Thioesterase II family protein</fullName>
    </submittedName>
</protein>
<dbReference type="SMART" id="SM00824">
    <property type="entry name" value="PKS_TE"/>
    <property type="match status" value="1"/>
</dbReference>
<evidence type="ECO:0000313" key="5">
    <source>
        <dbReference type="Proteomes" id="UP001589776"/>
    </source>
</evidence>
<dbReference type="Pfam" id="PF00975">
    <property type="entry name" value="Thioesterase"/>
    <property type="match status" value="1"/>
</dbReference>
<dbReference type="SUPFAM" id="SSF53474">
    <property type="entry name" value="alpha/beta-Hydrolases"/>
    <property type="match status" value="1"/>
</dbReference>
<evidence type="ECO:0000313" key="4">
    <source>
        <dbReference type="EMBL" id="MFC0212043.1"/>
    </source>
</evidence>
<sequence>MTNSRMYSWFPGAEPRTSAKLRLFCFPYAGAGASVFRQWRSHLPHDIDVIPVQLPGRESRALEAPIESLNTVVQTIAREITPLLQLPFAFFGHSMGALIAFETARRLRYTHHVSPVHLIVSGKSAPQLPSTRPHLHNLPEEQFIEEIRNMQGTPEEILQNRELMQLLLPRLRADFSVCDTYAFAPGETLPCPITVLGGTEDSGVSPESLQGWKEHTKEAFQVRMFRGNHFFLNDQVPAVTEAVLDAIRTQTGRQPAVAAASAAARELV</sequence>
<feature type="domain" description="Thioesterase TesA-like" evidence="3">
    <location>
        <begin position="24"/>
        <end position="247"/>
    </location>
</feature>
<dbReference type="Gene3D" id="3.40.50.1820">
    <property type="entry name" value="alpha/beta hydrolase"/>
    <property type="match status" value="1"/>
</dbReference>
<comment type="similarity">
    <text evidence="1">Belongs to the thioesterase family.</text>
</comment>
<dbReference type="InterPro" id="IPR020802">
    <property type="entry name" value="TesA-like"/>
</dbReference>
<dbReference type="InterPro" id="IPR012223">
    <property type="entry name" value="TEII"/>
</dbReference>
<evidence type="ECO:0000256" key="2">
    <source>
        <dbReference type="ARBA" id="ARBA00022801"/>
    </source>
</evidence>
<dbReference type="InterPro" id="IPR029058">
    <property type="entry name" value="AB_hydrolase_fold"/>
</dbReference>
<evidence type="ECO:0000256" key="1">
    <source>
        <dbReference type="ARBA" id="ARBA00007169"/>
    </source>
</evidence>